<reference evidence="2 3" key="1">
    <citation type="submission" date="2023-10" db="EMBL/GenBank/DDBJ databases">
        <title>Novel methanotroph of the genus Methylocapsa from a subarctic wetland.</title>
        <authorList>
            <person name="Belova S.E."/>
            <person name="Oshkin I.Y."/>
            <person name="Miroshnikov K."/>
            <person name="Dedysh S.N."/>
        </authorList>
    </citation>
    <scope>NUCLEOTIDE SEQUENCE [LARGE SCALE GENOMIC DNA]</scope>
    <source>
        <strain evidence="2 3">RX1</strain>
    </source>
</reference>
<organism evidence="2 3">
    <name type="scientific">Methylocapsa polymorpha</name>
    <dbReference type="NCBI Taxonomy" id="3080828"/>
    <lineage>
        <taxon>Bacteria</taxon>
        <taxon>Pseudomonadati</taxon>
        <taxon>Pseudomonadota</taxon>
        <taxon>Alphaproteobacteria</taxon>
        <taxon>Hyphomicrobiales</taxon>
        <taxon>Beijerinckiaceae</taxon>
        <taxon>Methylocapsa</taxon>
    </lineage>
</organism>
<keyword evidence="3" id="KW-1185">Reference proteome</keyword>
<dbReference type="Gene3D" id="3.60.21.10">
    <property type="match status" value="1"/>
</dbReference>
<dbReference type="RefSeq" id="WP_407338764.1">
    <property type="nucleotide sequence ID" value="NZ_CP136862.1"/>
</dbReference>
<gene>
    <name evidence="2" type="ORF">RZS28_16210</name>
</gene>
<accession>A0ABZ0HR11</accession>
<evidence type="ECO:0000259" key="1">
    <source>
        <dbReference type="Pfam" id="PF00149"/>
    </source>
</evidence>
<proteinExistence type="predicted"/>
<keyword evidence="2" id="KW-0378">Hydrolase</keyword>
<dbReference type="PANTHER" id="PTHR42850:SF4">
    <property type="entry name" value="ZINC-DEPENDENT ENDOPOLYPHOSPHATASE"/>
    <property type="match status" value="1"/>
</dbReference>
<evidence type="ECO:0000313" key="3">
    <source>
        <dbReference type="Proteomes" id="UP001626536"/>
    </source>
</evidence>
<dbReference type="EMBL" id="CP136862">
    <property type="protein sequence ID" value="WOJ89321.1"/>
    <property type="molecule type" value="Genomic_DNA"/>
</dbReference>
<dbReference type="InterPro" id="IPR029052">
    <property type="entry name" value="Metallo-depent_PP-like"/>
</dbReference>
<dbReference type="SUPFAM" id="SSF56300">
    <property type="entry name" value="Metallo-dependent phosphatases"/>
    <property type="match status" value="1"/>
</dbReference>
<dbReference type="PANTHER" id="PTHR42850">
    <property type="entry name" value="METALLOPHOSPHOESTERASE"/>
    <property type="match status" value="1"/>
</dbReference>
<sequence length="246" mass="27898">MWKSRLFGGAPVRPVVPEGLRVYAIGDIHGRADLLDRLLLRIDKDLDERPVAQAIHIFLGDYIDRGPDSAGVLDRLISRAQTHQTLCLKGNHEIYLLEFLENPAILKVWAQYGALTTLLSYGLRPTLNAGFEEQAELAAALGRTMPKSHYQFLTQLPLSFTCGDYLFVHAGIRPGVPLSRQREEDLLWIRDDFLCHEEPFEKVVVHGHTPVMEPEVRTNRIDIDTGAYATGRLTCLRLERDEIEFL</sequence>
<dbReference type="Pfam" id="PF00149">
    <property type="entry name" value="Metallophos"/>
    <property type="match status" value="1"/>
</dbReference>
<dbReference type="InterPro" id="IPR050126">
    <property type="entry name" value="Ap4A_hydrolase"/>
</dbReference>
<evidence type="ECO:0000313" key="2">
    <source>
        <dbReference type="EMBL" id="WOJ89321.1"/>
    </source>
</evidence>
<protein>
    <submittedName>
        <fullName evidence="2">Metallophosphoesterase family protein</fullName>
        <ecNumber evidence="2">3.1.-.-</ecNumber>
    </submittedName>
</protein>
<dbReference type="EC" id="3.1.-.-" evidence="2"/>
<dbReference type="GO" id="GO:0016787">
    <property type="term" value="F:hydrolase activity"/>
    <property type="evidence" value="ECO:0007669"/>
    <property type="project" value="UniProtKB-KW"/>
</dbReference>
<name>A0ABZ0HR11_9HYPH</name>
<dbReference type="InterPro" id="IPR004843">
    <property type="entry name" value="Calcineurin-like_PHP"/>
</dbReference>
<dbReference type="Proteomes" id="UP001626536">
    <property type="component" value="Chromosome"/>
</dbReference>
<feature type="domain" description="Calcineurin-like phosphoesterase" evidence="1">
    <location>
        <begin position="20"/>
        <end position="212"/>
    </location>
</feature>
<dbReference type="CDD" id="cd00144">
    <property type="entry name" value="MPP_PPP_family"/>
    <property type="match status" value="1"/>
</dbReference>